<sequence>MADYNKAFNHLTTKEITTVSNSYATEVKIDSLKCWQSLSLHGFSEKELFYLFKNLYCVEIWQQIRADQIDDQITAQLLFKAALEGHLNVLIKELQTQFELPATGVMCSFTLNLINHIDNNDFKDWLSWGLVYQETIDAKNDKLLPQFRTQTGLTHSILNKEGLCGYKH</sequence>
<dbReference type="RefSeq" id="WP_091980268.1">
    <property type="nucleotide sequence ID" value="NZ_FOLO01000004.1"/>
</dbReference>
<dbReference type="EMBL" id="FOLO01000004">
    <property type="protein sequence ID" value="SFC07233.1"/>
    <property type="molecule type" value="Genomic_DNA"/>
</dbReference>
<gene>
    <name evidence="1" type="ORF">SAMN02745724_00836</name>
</gene>
<protein>
    <submittedName>
        <fullName evidence="1">Uncharacterized protein</fullName>
    </submittedName>
</protein>
<dbReference type="Proteomes" id="UP000198862">
    <property type="component" value="Unassembled WGS sequence"/>
</dbReference>
<keyword evidence="2" id="KW-1185">Reference proteome</keyword>
<proteinExistence type="predicted"/>
<organism evidence="1 2">
    <name type="scientific">Pseudoalteromonas denitrificans DSM 6059</name>
    <dbReference type="NCBI Taxonomy" id="1123010"/>
    <lineage>
        <taxon>Bacteria</taxon>
        <taxon>Pseudomonadati</taxon>
        <taxon>Pseudomonadota</taxon>
        <taxon>Gammaproteobacteria</taxon>
        <taxon>Alteromonadales</taxon>
        <taxon>Pseudoalteromonadaceae</taxon>
        <taxon>Pseudoalteromonas</taxon>
    </lineage>
</organism>
<name>A0A1I1GD27_9GAMM</name>
<evidence type="ECO:0000313" key="1">
    <source>
        <dbReference type="EMBL" id="SFC07233.1"/>
    </source>
</evidence>
<dbReference type="AlphaFoldDB" id="A0A1I1GD27"/>
<dbReference type="OrthoDB" id="6316219at2"/>
<evidence type="ECO:0000313" key="2">
    <source>
        <dbReference type="Proteomes" id="UP000198862"/>
    </source>
</evidence>
<dbReference type="Gene3D" id="1.20.141.10">
    <property type="entry name" value="Chitosanase, subunit A, domain 1"/>
    <property type="match status" value="1"/>
</dbReference>
<accession>A0A1I1GD27</accession>
<reference evidence="1 2" key="1">
    <citation type="submission" date="2016-10" db="EMBL/GenBank/DDBJ databases">
        <authorList>
            <person name="de Groot N.N."/>
        </authorList>
    </citation>
    <scope>NUCLEOTIDE SEQUENCE [LARGE SCALE GENOMIC DNA]</scope>
    <source>
        <strain evidence="1 2">DSM 6059</strain>
    </source>
</reference>
<dbReference type="STRING" id="1123010.SAMN02745724_00836"/>